<dbReference type="RefSeq" id="WP_129185398.1">
    <property type="nucleotide sequence ID" value="NZ_JAGIOG010000001.1"/>
</dbReference>
<dbReference type="EMBL" id="SDPP02000004">
    <property type="protein sequence ID" value="KAA1374940.1"/>
    <property type="molecule type" value="Genomic_DNA"/>
</dbReference>
<organism evidence="1 2">
    <name type="scientific">Aeromicrobium fastidiosum</name>
    <dbReference type="NCBI Taxonomy" id="52699"/>
    <lineage>
        <taxon>Bacteria</taxon>
        <taxon>Bacillati</taxon>
        <taxon>Actinomycetota</taxon>
        <taxon>Actinomycetes</taxon>
        <taxon>Propionibacteriales</taxon>
        <taxon>Nocardioidaceae</taxon>
        <taxon>Aeromicrobium</taxon>
    </lineage>
</organism>
<keyword evidence="2" id="KW-1185">Reference proteome</keyword>
<protein>
    <submittedName>
        <fullName evidence="1">Uncharacterized protein</fullName>
    </submittedName>
</protein>
<evidence type="ECO:0000313" key="2">
    <source>
        <dbReference type="Proteomes" id="UP001515100"/>
    </source>
</evidence>
<evidence type="ECO:0000313" key="1">
    <source>
        <dbReference type="EMBL" id="KAA1374940.1"/>
    </source>
</evidence>
<sequence length="201" mass="20856">MIDLAVPGLSTVAVPESIASGRARFRAVLQQWMPDLAPPRLDLLADGIDAFRKRLAAGGWIYHGVAGGPAGAVFDVPTSWHYLAAVGPAPPGVPAETLLARSMGWSRLPAVTPVVTTPAMGRGIGFHANVRTGSVLRDVALDAAGDLPSIGLAAYQSVDESRQQALLVVGISLLPGTTAAMAVLAEQMSLHSVFRDETDGT</sequence>
<reference evidence="1" key="1">
    <citation type="submission" date="2019-09" db="EMBL/GenBank/DDBJ databases">
        <authorList>
            <person name="Li J."/>
        </authorList>
    </citation>
    <scope>NUCLEOTIDE SEQUENCE [LARGE SCALE GENOMIC DNA]</scope>
    <source>
        <strain evidence="1">NRBC 14897</strain>
    </source>
</reference>
<gene>
    <name evidence="1" type="ORF">ESP62_016360</name>
</gene>
<accession>A0A641AKU9</accession>
<comment type="caution">
    <text evidence="1">The sequence shown here is derived from an EMBL/GenBank/DDBJ whole genome shotgun (WGS) entry which is preliminary data.</text>
</comment>
<proteinExistence type="predicted"/>
<name>A0A641AKU9_9ACTN</name>
<dbReference type="AlphaFoldDB" id="A0A641AKU9"/>
<dbReference type="Proteomes" id="UP001515100">
    <property type="component" value="Unassembled WGS sequence"/>
</dbReference>